<proteinExistence type="predicted"/>
<sequence>MSRDEITQSLAHKQHIYISSAIKSVIDRFHSIDRTSGTGVFGIRVTFKNGYALSIISGELAYVSPNTPFEIAILNSDMRFCGELLDDDDAGNDVVGECDAEKVCHYIRKTAGLEADHEPA</sequence>
<dbReference type="AlphaFoldDB" id="A0A0F9V0A4"/>
<name>A0A0F9V0A4_9ZZZZ</name>
<gene>
    <name evidence="1" type="ORF">LCGC14_0143390</name>
</gene>
<dbReference type="EMBL" id="LAZR01000050">
    <property type="protein sequence ID" value="KKN98660.1"/>
    <property type="molecule type" value="Genomic_DNA"/>
</dbReference>
<protein>
    <submittedName>
        <fullName evidence="1">Uncharacterized protein</fullName>
    </submittedName>
</protein>
<organism evidence="1">
    <name type="scientific">marine sediment metagenome</name>
    <dbReference type="NCBI Taxonomy" id="412755"/>
    <lineage>
        <taxon>unclassified sequences</taxon>
        <taxon>metagenomes</taxon>
        <taxon>ecological metagenomes</taxon>
    </lineage>
</organism>
<comment type="caution">
    <text evidence="1">The sequence shown here is derived from an EMBL/GenBank/DDBJ whole genome shotgun (WGS) entry which is preliminary data.</text>
</comment>
<accession>A0A0F9V0A4</accession>
<reference evidence="1" key="1">
    <citation type="journal article" date="2015" name="Nature">
        <title>Complex archaea that bridge the gap between prokaryotes and eukaryotes.</title>
        <authorList>
            <person name="Spang A."/>
            <person name="Saw J.H."/>
            <person name="Jorgensen S.L."/>
            <person name="Zaremba-Niedzwiedzka K."/>
            <person name="Martijn J."/>
            <person name="Lind A.E."/>
            <person name="van Eijk R."/>
            <person name="Schleper C."/>
            <person name="Guy L."/>
            <person name="Ettema T.J."/>
        </authorList>
    </citation>
    <scope>NUCLEOTIDE SEQUENCE</scope>
</reference>
<evidence type="ECO:0000313" key="1">
    <source>
        <dbReference type="EMBL" id="KKN98660.1"/>
    </source>
</evidence>